<feature type="compositionally biased region" description="Basic and acidic residues" evidence="6">
    <location>
        <begin position="653"/>
        <end position="672"/>
    </location>
</feature>
<reference evidence="8 9" key="1">
    <citation type="submission" date="2016-06" db="EMBL/GenBank/DDBJ databases">
        <authorList>
            <consortium name="Pathogen Informatics"/>
        </authorList>
    </citation>
    <scope>NUCLEOTIDE SEQUENCE [LARGE SCALE GENOMIC DNA]</scope>
    <source>
        <strain evidence="8">PmlGA01</strain>
    </source>
</reference>
<dbReference type="InterPro" id="IPR000648">
    <property type="entry name" value="Oxysterol-bd"/>
</dbReference>
<dbReference type="VEuPathDB" id="PlasmoDB:PmUG01_09041000"/>
<feature type="compositionally biased region" description="Basic residues" evidence="6">
    <location>
        <begin position="492"/>
        <end position="503"/>
    </location>
</feature>
<dbReference type="Proteomes" id="UP000219799">
    <property type="component" value="Chromosome 9"/>
</dbReference>
<evidence type="ECO:0000259" key="7">
    <source>
        <dbReference type="PROSITE" id="PS50003"/>
    </source>
</evidence>
<dbReference type="PANTHER" id="PTHR10972">
    <property type="entry name" value="OXYSTEROL-BINDING PROTEIN-RELATED"/>
    <property type="match status" value="1"/>
</dbReference>
<dbReference type="InterPro" id="IPR037239">
    <property type="entry name" value="OSBP_sf"/>
</dbReference>
<dbReference type="PANTHER" id="PTHR10972:SF205">
    <property type="entry name" value="OXYSTEROL-BINDING PROTEIN 1"/>
    <property type="match status" value="1"/>
</dbReference>
<evidence type="ECO:0000313" key="9">
    <source>
        <dbReference type="Proteomes" id="UP000219799"/>
    </source>
</evidence>
<dbReference type="Gene3D" id="2.30.29.30">
    <property type="entry name" value="Pleckstrin-homology domain (PH domain)/Phosphotyrosine-binding domain (PTB)"/>
    <property type="match status" value="1"/>
</dbReference>
<dbReference type="CDD" id="cd13293">
    <property type="entry name" value="PH_CpORP2-like"/>
    <property type="match status" value="1"/>
</dbReference>
<accession>A0A1C3KCU3</accession>
<proteinExistence type="inferred from homology"/>
<evidence type="ECO:0000256" key="3">
    <source>
        <dbReference type="ARBA" id="ARBA00022553"/>
    </source>
</evidence>
<evidence type="ECO:0000313" key="8">
    <source>
        <dbReference type="EMBL" id="SBT71415.1"/>
    </source>
</evidence>
<feature type="compositionally biased region" description="Basic and acidic residues" evidence="6">
    <location>
        <begin position="909"/>
        <end position="929"/>
    </location>
</feature>
<feature type="region of interest" description="Disordered" evidence="6">
    <location>
        <begin position="482"/>
        <end position="511"/>
    </location>
</feature>
<evidence type="ECO:0000256" key="1">
    <source>
        <dbReference type="ARBA" id="ARBA00008842"/>
    </source>
</evidence>
<dbReference type="PROSITE" id="PS50003">
    <property type="entry name" value="PH_DOMAIN"/>
    <property type="match status" value="1"/>
</dbReference>
<dbReference type="SMART" id="SM00233">
    <property type="entry name" value="PH"/>
    <property type="match status" value="1"/>
</dbReference>
<dbReference type="EMBL" id="LT594497">
    <property type="protein sequence ID" value="SBT71415.1"/>
    <property type="molecule type" value="Genomic_DNA"/>
</dbReference>
<evidence type="ECO:0000256" key="5">
    <source>
        <dbReference type="ARBA" id="ARBA00023121"/>
    </source>
</evidence>
<feature type="compositionally biased region" description="Basic and acidic residues" evidence="6">
    <location>
        <begin position="610"/>
        <end position="647"/>
    </location>
</feature>
<feature type="region of interest" description="Disordered" evidence="6">
    <location>
        <begin position="579"/>
        <end position="679"/>
    </location>
</feature>
<feature type="compositionally biased region" description="Low complexity" evidence="6">
    <location>
        <begin position="884"/>
        <end position="893"/>
    </location>
</feature>
<name>A0A1C3KCU3_PLAMA</name>
<evidence type="ECO:0000256" key="6">
    <source>
        <dbReference type="SAM" id="MobiDB-lite"/>
    </source>
</evidence>
<feature type="domain" description="PH" evidence="7">
    <location>
        <begin position="75"/>
        <end position="167"/>
    </location>
</feature>
<dbReference type="InterPro" id="IPR001849">
    <property type="entry name" value="PH_domain"/>
</dbReference>
<feature type="compositionally biased region" description="Low complexity" evidence="6">
    <location>
        <begin position="237"/>
        <end position="250"/>
    </location>
</feature>
<gene>
    <name evidence="8" type="primary">PmlGA01_090032600</name>
    <name evidence="8" type="ORF">PMLGA01_090032600</name>
</gene>
<dbReference type="Pfam" id="PF00169">
    <property type="entry name" value="PH"/>
    <property type="match status" value="1"/>
</dbReference>
<evidence type="ECO:0000256" key="4">
    <source>
        <dbReference type="ARBA" id="ARBA00023055"/>
    </source>
</evidence>
<evidence type="ECO:0000256" key="2">
    <source>
        <dbReference type="ARBA" id="ARBA00022448"/>
    </source>
</evidence>
<keyword evidence="4" id="KW-0445">Lipid transport</keyword>
<dbReference type="GO" id="GO:0016020">
    <property type="term" value="C:membrane"/>
    <property type="evidence" value="ECO:0007669"/>
    <property type="project" value="TreeGrafter"/>
</dbReference>
<dbReference type="InterPro" id="IPR011993">
    <property type="entry name" value="PH-like_dom_sf"/>
</dbReference>
<feature type="compositionally biased region" description="Basic and acidic residues" evidence="6">
    <location>
        <begin position="937"/>
        <end position="949"/>
    </location>
</feature>
<dbReference type="Gene3D" id="2.40.160.120">
    <property type="match status" value="2"/>
</dbReference>
<dbReference type="SUPFAM" id="SSF144000">
    <property type="entry name" value="Oxysterol-binding protein-like"/>
    <property type="match status" value="2"/>
</dbReference>
<dbReference type="GO" id="GO:0032934">
    <property type="term" value="F:sterol binding"/>
    <property type="evidence" value="ECO:0007669"/>
    <property type="project" value="TreeGrafter"/>
</dbReference>
<comment type="similarity">
    <text evidence="1">Belongs to the OSBP family.</text>
</comment>
<dbReference type="Pfam" id="PF01237">
    <property type="entry name" value="Oxysterol_BP"/>
    <property type="match status" value="2"/>
</dbReference>
<feature type="region of interest" description="Disordered" evidence="6">
    <location>
        <begin position="882"/>
        <end position="949"/>
    </location>
</feature>
<dbReference type="GO" id="GO:0005829">
    <property type="term" value="C:cytosol"/>
    <property type="evidence" value="ECO:0007669"/>
    <property type="project" value="TreeGrafter"/>
</dbReference>
<dbReference type="GO" id="GO:0006869">
    <property type="term" value="P:lipid transport"/>
    <property type="evidence" value="ECO:0007669"/>
    <property type="project" value="UniProtKB-KW"/>
</dbReference>
<sequence>MLGGKYLNLRLFSEKKNSLNSNSSDNTINNSNAHSVQNVHNLNSLHTVQNLQNANSSRDRKYYEEKTKRYNRDKRIIHEGWLNKWTNIIGSYRPRYFVLENGILRYSIDKYSPTKETFVLSHCKIRVCPDDPLHFEIDTSEQGILYLKADYPEDKHKWYISFKKAQLNYLHGNYNKKAFINVNTFNTSTNSEFLRKLIKSTNDFSKSKTIGEVTNVKARNASGSNRISSHKEDDQNSHNNINRNNSDNSNLHSEHNFGCIEADQEKMEKVDRRTSCTSLDQSEKNFSRLSGTNKINLDELFISSTDFEDKSPTLCLMENIVSLKEITRDLIKNSEYNEAKQVVNEIKSDPNYKINYEHIGALLFHLSNSIYCIDSVIEKYINCTEMLLKEENIQSKCMNKSLKLLAKQNYFLEKSQDKKTLNQLNVKVKNKYEKFNLYCNNQESEEDDDLFFDCDDQFICDEKQNDSSGSCDENKSAKPSFCLSTNEEPAKKKNSLHKNKTKERKNNSDQSLQFTNQNDKELLKSMKTTCTNEPLQFYQKNNSYKSMDGCSSGEKLYNEHSKGKIANIANIGKGEKGEKITKGENVGEGEKGSLREEEKLHQNQAKGNRKRDEQMNGKMDEQMDKKMDEQMDEQMGEKMDKLRDEQKNAPGEHPTEGKESETQKDSFEKNVDESDSSSGDCCNYENEGYMLISLCKAKNVKSLNFRKIDIYTDKTIKRRKKLPSPRTDIKISMWSLLKDCIGKDLSRIGMPIYLNEPSSFLQRLAEDFQYIYLLKYASNEVESTSRLAFVTAFTISPYASVIGRTFKPFNPLLGETYELTHRKFYFISEQVVHHPPITAYHCHNEYMENFASIIVNVQILGKSVEVNIPGASHLILKYKKKSASSESESESGSRTGIGIGSVTVSGRTQNEKDTTNSRSEVKNRKKDNIVDEYGDGNEVHIGENEKRTKDCSKMENDISVTHGTLHNGNNNSTPNCDTQESFVFLGENKKGADSMRRVDSEYRAYINMDDNKIKKNNHLNNLKSNENIEVLEDDSTDKWGTENCNYLKTEQGRNIKSSKKEDKIEYGHEHYTYQRANMIIHNIIFGKLWVELHGNILIRNHNNGDFSIVCYIRKGWFDKEIHKVRGIVCDRFKNAIFYIYGKWSQEIYIAYVKNMKRQEYSTYFFNEDGTENLKHFNRNTLNEFINNFDWQFYENNIENLNGVCVWKAQKRPKHSDQYYGFNNMTVELNEITPEYDRLNGAAIACTDSRFRPDQRNYENGNIEVAMNEKQRLENKQRKNSKMYGEKNSYQPKWFYKNKDPIYKDKDMYLFNNKYWVVKKNRQFTNSPDIF</sequence>
<feature type="region of interest" description="Disordered" evidence="6">
    <location>
        <begin position="218"/>
        <end position="254"/>
    </location>
</feature>
<feature type="compositionally biased region" description="Basic and acidic residues" evidence="6">
    <location>
        <begin position="588"/>
        <end position="601"/>
    </location>
</feature>
<keyword evidence="3" id="KW-0597">Phosphoprotein</keyword>
<protein>
    <submittedName>
        <fullName evidence="8">Oxysterol-binding protein-related protein 2, putative</fullName>
    </submittedName>
</protein>
<organism evidence="8 9">
    <name type="scientific">Plasmodium malariae</name>
    <dbReference type="NCBI Taxonomy" id="5858"/>
    <lineage>
        <taxon>Eukaryota</taxon>
        <taxon>Sar</taxon>
        <taxon>Alveolata</taxon>
        <taxon>Apicomplexa</taxon>
        <taxon>Aconoidasida</taxon>
        <taxon>Haemosporida</taxon>
        <taxon>Plasmodiidae</taxon>
        <taxon>Plasmodium</taxon>
        <taxon>Plasmodium (Plasmodium)</taxon>
    </lineage>
</organism>
<dbReference type="SUPFAM" id="SSF50729">
    <property type="entry name" value="PH domain-like"/>
    <property type="match status" value="1"/>
</dbReference>
<keyword evidence="2" id="KW-0813">Transport</keyword>
<keyword evidence="5" id="KW-0446">Lipid-binding</keyword>